<accession>A0A8X6S5J4</accession>
<feature type="region of interest" description="Disordered" evidence="1">
    <location>
        <begin position="147"/>
        <end position="169"/>
    </location>
</feature>
<proteinExistence type="predicted"/>
<dbReference type="EMBL" id="BMAU01021271">
    <property type="protein sequence ID" value="GFY07244.1"/>
    <property type="molecule type" value="Genomic_DNA"/>
</dbReference>
<dbReference type="AlphaFoldDB" id="A0A8X6S5J4"/>
<protein>
    <submittedName>
        <fullName evidence="2">Uncharacterized protein</fullName>
    </submittedName>
</protein>
<name>A0A8X6S5J4_TRICX</name>
<dbReference type="Proteomes" id="UP000887159">
    <property type="component" value="Unassembled WGS sequence"/>
</dbReference>
<reference evidence="2" key="1">
    <citation type="submission" date="2020-08" db="EMBL/GenBank/DDBJ databases">
        <title>Multicomponent nature underlies the extraordinary mechanical properties of spider dragline silk.</title>
        <authorList>
            <person name="Kono N."/>
            <person name="Nakamura H."/>
            <person name="Mori M."/>
            <person name="Yoshida Y."/>
            <person name="Ohtoshi R."/>
            <person name="Malay A.D."/>
            <person name="Moran D.A.P."/>
            <person name="Tomita M."/>
            <person name="Numata K."/>
            <person name="Arakawa K."/>
        </authorList>
    </citation>
    <scope>NUCLEOTIDE SEQUENCE</scope>
</reference>
<sequence>MSFIGSNEAHGDLVFSSTDRTEKKEKRFQLYPGGYSECQSDRFIDRPSMWCTRYGDVVDLSSYGLLSQRTNEVGTKTKDAGCRLVTFANQKLLENFSLAHRNTMKKLEVACSLESKKQGDQIARSFDIRAGAMLPFEDVDRIRLTNGRQNARGQSNHPMDANTPYSFTC</sequence>
<evidence type="ECO:0000313" key="2">
    <source>
        <dbReference type="EMBL" id="GFY07244.1"/>
    </source>
</evidence>
<gene>
    <name evidence="2" type="ORF">TNCV_1585991</name>
</gene>
<comment type="caution">
    <text evidence="2">The sequence shown here is derived from an EMBL/GenBank/DDBJ whole genome shotgun (WGS) entry which is preliminary data.</text>
</comment>
<keyword evidence="3" id="KW-1185">Reference proteome</keyword>
<organism evidence="2 3">
    <name type="scientific">Trichonephila clavipes</name>
    <name type="common">Golden silk orbweaver</name>
    <name type="synonym">Nephila clavipes</name>
    <dbReference type="NCBI Taxonomy" id="2585209"/>
    <lineage>
        <taxon>Eukaryota</taxon>
        <taxon>Metazoa</taxon>
        <taxon>Ecdysozoa</taxon>
        <taxon>Arthropoda</taxon>
        <taxon>Chelicerata</taxon>
        <taxon>Arachnida</taxon>
        <taxon>Araneae</taxon>
        <taxon>Araneomorphae</taxon>
        <taxon>Entelegynae</taxon>
        <taxon>Araneoidea</taxon>
        <taxon>Nephilidae</taxon>
        <taxon>Trichonephila</taxon>
    </lineage>
</organism>
<evidence type="ECO:0000313" key="3">
    <source>
        <dbReference type="Proteomes" id="UP000887159"/>
    </source>
</evidence>
<evidence type="ECO:0000256" key="1">
    <source>
        <dbReference type="SAM" id="MobiDB-lite"/>
    </source>
</evidence>